<evidence type="ECO:0000313" key="5">
    <source>
        <dbReference type="Proteomes" id="UP001623591"/>
    </source>
</evidence>
<dbReference type="InterPro" id="IPR011042">
    <property type="entry name" value="6-blade_b-propeller_TolB-like"/>
</dbReference>
<feature type="region of interest" description="Disordered" evidence="1">
    <location>
        <begin position="36"/>
        <end position="61"/>
    </location>
</feature>
<accession>A0ABW8T0B0</accession>
<organism evidence="4 5">
    <name type="scientific">Candidatus Clostridium stratigraminis</name>
    <dbReference type="NCBI Taxonomy" id="3381661"/>
    <lineage>
        <taxon>Bacteria</taxon>
        <taxon>Bacillati</taxon>
        <taxon>Bacillota</taxon>
        <taxon>Clostridia</taxon>
        <taxon>Eubacteriales</taxon>
        <taxon>Clostridiaceae</taxon>
        <taxon>Clostridium</taxon>
    </lineage>
</organism>
<name>A0ABW8T0B0_9CLOT</name>
<dbReference type="InterPro" id="IPR053369">
    <property type="entry name" value="SrfA-induced_signal"/>
</dbReference>
<dbReference type="PANTHER" id="PTHR32256">
    <property type="match status" value="1"/>
</dbReference>
<dbReference type="InterPro" id="IPR032485">
    <property type="entry name" value="LRP1-like_beta_prop"/>
</dbReference>
<dbReference type="RefSeq" id="WP_406767838.1">
    <property type="nucleotide sequence ID" value="NZ_JBJHZZ010000001.1"/>
</dbReference>
<feature type="compositionally biased region" description="Low complexity" evidence="1">
    <location>
        <begin position="36"/>
        <end position="52"/>
    </location>
</feature>
<evidence type="ECO:0000313" key="4">
    <source>
        <dbReference type="EMBL" id="MFL0245370.1"/>
    </source>
</evidence>
<comment type="caution">
    <text evidence="4">The sequence shown here is derived from an EMBL/GenBank/DDBJ whole genome shotgun (WGS) entry which is preliminary data.</text>
</comment>
<proteinExistence type="predicted"/>
<keyword evidence="5" id="KW-1185">Reference proteome</keyword>
<keyword evidence="2" id="KW-0812">Transmembrane</keyword>
<protein>
    <submittedName>
        <fullName evidence="4">DUF5050 domain-containing protein</fullName>
    </submittedName>
</protein>
<dbReference type="SUPFAM" id="SSF69304">
    <property type="entry name" value="Tricorn protease N-terminal domain"/>
    <property type="match status" value="1"/>
</dbReference>
<feature type="transmembrane region" description="Helical" evidence="2">
    <location>
        <begin position="6"/>
        <end position="22"/>
    </location>
</feature>
<reference evidence="4 5" key="1">
    <citation type="submission" date="2024-11" db="EMBL/GenBank/DDBJ databases">
        <authorList>
            <person name="Heng Y.C."/>
            <person name="Lim A.C.H."/>
            <person name="Lee J.K.Y."/>
            <person name="Kittelmann S."/>
        </authorList>
    </citation>
    <scope>NUCLEOTIDE SEQUENCE [LARGE SCALE GENOMIC DNA]</scope>
    <source>
        <strain evidence="4 5">WILCCON 0185</strain>
    </source>
</reference>
<dbReference type="Gene3D" id="2.120.10.30">
    <property type="entry name" value="TolB, C-terminal domain"/>
    <property type="match status" value="1"/>
</dbReference>
<feature type="domain" description="Prolow-density lipoprotein receptor-related protein 1-like beta-propeller" evidence="3">
    <location>
        <begin position="89"/>
        <end position="204"/>
    </location>
</feature>
<evidence type="ECO:0000256" key="1">
    <source>
        <dbReference type="SAM" id="MobiDB-lite"/>
    </source>
</evidence>
<dbReference type="Proteomes" id="UP001623591">
    <property type="component" value="Unassembled WGS sequence"/>
</dbReference>
<evidence type="ECO:0000256" key="2">
    <source>
        <dbReference type="SAM" id="Phobius"/>
    </source>
</evidence>
<keyword evidence="2" id="KW-1133">Transmembrane helix</keyword>
<evidence type="ECO:0000259" key="3">
    <source>
        <dbReference type="Pfam" id="PF16472"/>
    </source>
</evidence>
<keyword evidence="2" id="KW-0472">Membrane</keyword>
<dbReference type="Pfam" id="PF16472">
    <property type="entry name" value="DUF5050"/>
    <property type="match status" value="1"/>
</dbReference>
<gene>
    <name evidence="4" type="ORF">ACJDUG_00080</name>
</gene>
<sequence>MKYEKFIIYGVCIALICSFIVMRQQIIESNDNLKSTAATNDTSKNKTTSENNTKSKDDLYTEVNKTVPPKEKITTDITMAGTTPNTEGNSLGNLLNGGYFAKQGKWIYFTIPPATYKFHPIYRVMIDGETGLKAITKEGNFRCINVIGEWVYYIDDKTGPYIFRTKTDGSLTEMVATFPAFRMLIKDDFIYYSSPEGIYKLKLNSPKGDNGTLITNRQVYAYISIYNNLIFTSTYEQTANLSNDTVTVTHLYSTNLDGSNFKKLSNDFIVNFVIYKDYIFYVNLNDQKLYRMNLNGSNKITLFPYTIQSFNISNDNIYFTGKEQNNIYRSDLNGKGITKITNNIFAFENNRMSNAIAINYITSISIIDDNIFFFGESESGEKLYKIRADGSLEKQLN</sequence>
<dbReference type="EMBL" id="JBJHZZ010000001">
    <property type="protein sequence ID" value="MFL0245370.1"/>
    <property type="molecule type" value="Genomic_DNA"/>
</dbReference>
<dbReference type="PANTHER" id="PTHR32256:SF17">
    <property type="entry name" value="EGF-LIKE DOMAIN-CONTAINING PROTEIN"/>
    <property type="match status" value="1"/>
</dbReference>